<dbReference type="PANTHER" id="PTHR24320:SF154">
    <property type="entry name" value="OXIDOREDUCTASE, SHORT-CHAIN DEHYDROGENASE_REDUCTASE FAMILY (AFU_ORTHOLOGUE AFUA_2G04560)"/>
    <property type="match status" value="1"/>
</dbReference>
<evidence type="ECO:0000313" key="4">
    <source>
        <dbReference type="EMBL" id="KAF2106455.1"/>
    </source>
</evidence>
<dbReference type="Pfam" id="PF00106">
    <property type="entry name" value="adh_short"/>
    <property type="match status" value="1"/>
</dbReference>
<dbReference type="GO" id="GO:0016491">
    <property type="term" value="F:oxidoreductase activity"/>
    <property type="evidence" value="ECO:0007669"/>
    <property type="project" value="UniProtKB-KW"/>
</dbReference>
<gene>
    <name evidence="4" type="ORF">BDV96DRAFT_617338</name>
</gene>
<evidence type="ECO:0000256" key="1">
    <source>
        <dbReference type="ARBA" id="ARBA00006484"/>
    </source>
</evidence>
<accession>A0A6A5YHC5</accession>
<dbReference type="SUPFAM" id="SSF51735">
    <property type="entry name" value="NAD(P)-binding Rossmann-fold domains"/>
    <property type="match status" value="1"/>
</dbReference>
<keyword evidence="2" id="KW-0560">Oxidoreductase</keyword>
<dbReference type="InterPro" id="IPR002347">
    <property type="entry name" value="SDR_fam"/>
</dbReference>
<evidence type="ECO:0000256" key="2">
    <source>
        <dbReference type="ARBA" id="ARBA00023002"/>
    </source>
</evidence>
<proteinExistence type="inferred from homology"/>
<evidence type="ECO:0000256" key="3">
    <source>
        <dbReference type="RuleBase" id="RU000363"/>
    </source>
</evidence>
<dbReference type="PRINTS" id="PR00080">
    <property type="entry name" value="SDRFAMILY"/>
</dbReference>
<dbReference type="AlphaFoldDB" id="A0A6A5YHC5"/>
<evidence type="ECO:0000313" key="5">
    <source>
        <dbReference type="Proteomes" id="UP000799770"/>
    </source>
</evidence>
<keyword evidence="5" id="KW-1185">Reference proteome</keyword>
<organism evidence="4 5">
    <name type="scientific">Lophiotrema nucula</name>
    <dbReference type="NCBI Taxonomy" id="690887"/>
    <lineage>
        <taxon>Eukaryota</taxon>
        <taxon>Fungi</taxon>
        <taxon>Dikarya</taxon>
        <taxon>Ascomycota</taxon>
        <taxon>Pezizomycotina</taxon>
        <taxon>Dothideomycetes</taxon>
        <taxon>Pleosporomycetidae</taxon>
        <taxon>Pleosporales</taxon>
        <taxon>Lophiotremataceae</taxon>
        <taxon>Lophiotrema</taxon>
    </lineage>
</organism>
<dbReference type="OrthoDB" id="191139at2759"/>
<dbReference type="InterPro" id="IPR036291">
    <property type="entry name" value="NAD(P)-bd_dom_sf"/>
</dbReference>
<dbReference type="Gene3D" id="3.40.50.720">
    <property type="entry name" value="NAD(P)-binding Rossmann-like Domain"/>
    <property type="match status" value="1"/>
</dbReference>
<dbReference type="PRINTS" id="PR00081">
    <property type="entry name" value="GDHRDH"/>
</dbReference>
<comment type="similarity">
    <text evidence="1 3">Belongs to the short-chain dehydrogenases/reductases (SDR) family.</text>
</comment>
<dbReference type="PANTHER" id="PTHR24320">
    <property type="entry name" value="RETINOL DEHYDROGENASE"/>
    <property type="match status" value="1"/>
</dbReference>
<name>A0A6A5YHC5_9PLEO</name>
<sequence>MGYQISYEPDRDIPDLAGKVFLITGGTNGLGRQTVLALSEHNPEHIYFTGRNERDAASLIGEIGPAKSTFIRCDQTSVSSVHGAAHKFLALSKRLDVLICNAGVMAIPPGLTKDGYELHFGINHLSHAVFIKYLLPVLQKTAEEHGEARVVSLASLAVAHTPAGGIVFDLLRTPQDDLGITAKWMRYGQSKLANVLYTRELAKRYPWLTTVSLEPGTVWTGLLSNLGFLDRIFLTLGTWGKTLRLEQGAYNSCWASTSNRKDLKSGGFYKPVGVEVGKIGYSEDEELAKTLWEWTENQIDAFKL</sequence>
<dbReference type="EMBL" id="ML977362">
    <property type="protein sequence ID" value="KAF2106455.1"/>
    <property type="molecule type" value="Genomic_DNA"/>
</dbReference>
<dbReference type="Proteomes" id="UP000799770">
    <property type="component" value="Unassembled WGS sequence"/>
</dbReference>
<protein>
    <submittedName>
        <fullName evidence="4">Dehydrogenase with different specificitie</fullName>
    </submittedName>
</protein>
<reference evidence="4" key="1">
    <citation type="journal article" date="2020" name="Stud. Mycol.">
        <title>101 Dothideomycetes genomes: a test case for predicting lifestyles and emergence of pathogens.</title>
        <authorList>
            <person name="Haridas S."/>
            <person name="Albert R."/>
            <person name="Binder M."/>
            <person name="Bloem J."/>
            <person name="Labutti K."/>
            <person name="Salamov A."/>
            <person name="Andreopoulos B."/>
            <person name="Baker S."/>
            <person name="Barry K."/>
            <person name="Bills G."/>
            <person name="Bluhm B."/>
            <person name="Cannon C."/>
            <person name="Castanera R."/>
            <person name="Culley D."/>
            <person name="Daum C."/>
            <person name="Ezra D."/>
            <person name="Gonzalez J."/>
            <person name="Henrissat B."/>
            <person name="Kuo A."/>
            <person name="Liang C."/>
            <person name="Lipzen A."/>
            <person name="Lutzoni F."/>
            <person name="Magnuson J."/>
            <person name="Mondo S."/>
            <person name="Nolan M."/>
            <person name="Ohm R."/>
            <person name="Pangilinan J."/>
            <person name="Park H.-J."/>
            <person name="Ramirez L."/>
            <person name="Alfaro M."/>
            <person name="Sun H."/>
            <person name="Tritt A."/>
            <person name="Yoshinaga Y."/>
            <person name="Zwiers L.-H."/>
            <person name="Turgeon B."/>
            <person name="Goodwin S."/>
            <person name="Spatafora J."/>
            <person name="Crous P."/>
            <person name="Grigoriev I."/>
        </authorList>
    </citation>
    <scope>NUCLEOTIDE SEQUENCE</scope>
    <source>
        <strain evidence="4">CBS 627.86</strain>
    </source>
</reference>